<dbReference type="Proteomes" id="UP001375743">
    <property type="component" value="Unassembled WGS sequence"/>
</dbReference>
<dbReference type="RefSeq" id="WP_418157997.1">
    <property type="nucleotide sequence ID" value="NZ_JBBLZC010000002.1"/>
</dbReference>
<dbReference type="PANTHER" id="PTHR43881">
    <property type="entry name" value="GAMMA-GLUTAMYLTRANSPEPTIDASE (AFU_ORTHOLOGUE AFUA_4G13580)"/>
    <property type="match status" value="1"/>
</dbReference>
<dbReference type="InterPro" id="IPR043137">
    <property type="entry name" value="GGT_ssub_C"/>
</dbReference>
<dbReference type="GO" id="GO:0103068">
    <property type="term" value="F:leukotriene C4 gamma-glutamyl transferase activity"/>
    <property type="evidence" value="ECO:0007669"/>
    <property type="project" value="UniProtKB-EC"/>
</dbReference>
<evidence type="ECO:0000256" key="1">
    <source>
        <dbReference type="ARBA" id="ARBA00001049"/>
    </source>
</evidence>
<comment type="catalytic activity">
    <reaction evidence="3 4">
        <text>an N-terminal (5-L-glutamyl)-[peptide] + an alpha-amino acid = 5-L-glutamyl amino acid + an N-terminal L-alpha-aminoacyl-[peptide]</text>
        <dbReference type="Rhea" id="RHEA:23904"/>
        <dbReference type="Rhea" id="RHEA-COMP:9780"/>
        <dbReference type="Rhea" id="RHEA-COMP:9795"/>
        <dbReference type="ChEBI" id="CHEBI:77644"/>
        <dbReference type="ChEBI" id="CHEBI:78597"/>
        <dbReference type="ChEBI" id="CHEBI:78599"/>
        <dbReference type="ChEBI" id="CHEBI:78608"/>
        <dbReference type="EC" id="2.3.2.2"/>
    </reaction>
</comment>
<keyword evidence="4" id="KW-0317">Glutathione biosynthesis</keyword>
<dbReference type="EC" id="2.3.2.2" evidence="4"/>
<protein>
    <recommendedName>
        <fullName evidence="4">Glutathione hydrolase proenzyme</fullName>
        <ecNumber evidence="4">2.3.2.2</ecNumber>
        <ecNumber evidence="4">3.4.19.13</ecNumber>
    </recommendedName>
    <component>
        <recommendedName>
            <fullName evidence="4">Glutathione hydrolase large chain</fullName>
        </recommendedName>
    </component>
    <component>
        <recommendedName>
            <fullName evidence="4">Glutathione hydrolase small chain</fullName>
        </recommendedName>
    </component>
</protein>
<keyword evidence="4 5" id="KW-0808">Transferase</keyword>
<dbReference type="Gene3D" id="1.10.246.130">
    <property type="match status" value="1"/>
</dbReference>
<name>A0ABU8XLS4_9PROT</name>
<evidence type="ECO:0000256" key="4">
    <source>
        <dbReference type="RuleBase" id="RU368036"/>
    </source>
</evidence>
<keyword evidence="6" id="KW-1185">Reference proteome</keyword>
<keyword evidence="4 5" id="KW-0012">Acyltransferase</keyword>
<dbReference type="InterPro" id="IPR043138">
    <property type="entry name" value="GGT_lsub"/>
</dbReference>
<comment type="subunit">
    <text evidence="4">This enzyme consists of two polypeptide chains, which are synthesized in precursor form from a single polypeptide.</text>
</comment>
<comment type="catalytic activity">
    <reaction evidence="2 4">
        <text>glutathione + H2O = L-cysteinylglycine + L-glutamate</text>
        <dbReference type="Rhea" id="RHEA:28807"/>
        <dbReference type="ChEBI" id="CHEBI:15377"/>
        <dbReference type="ChEBI" id="CHEBI:29985"/>
        <dbReference type="ChEBI" id="CHEBI:57925"/>
        <dbReference type="ChEBI" id="CHEBI:61694"/>
        <dbReference type="EC" id="3.4.19.13"/>
    </reaction>
</comment>
<dbReference type="InterPro" id="IPR000101">
    <property type="entry name" value="GGT_peptidase"/>
</dbReference>
<keyword evidence="4" id="KW-0378">Hydrolase</keyword>
<dbReference type="PANTHER" id="PTHR43881:SF1">
    <property type="entry name" value="GAMMA-GLUTAMYLTRANSPEPTIDASE (AFU_ORTHOLOGUE AFUA_4G13580)"/>
    <property type="match status" value="1"/>
</dbReference>
<dbReference type="PRINTS" id="PR01210">
    <property type="entry name" value="GGTRANSPTASE"/>
</dbReference>
<dbReference type="Pfam" id="PF01019">
    <property type="entry name" value="G_glu_transpept"/>
    <property type="match status" value="1"/>
</dbReference>
<evidence type="ECO:0000313" key="5">
    <source>
        <dbReference type="EMBL" id="MEK0082147.1"/>
    </source>
</evidence>
<dbReference type="EMBL" id="JBBLZC010000002">
    <property type="protein sequence ID" value="MEK0082147.1"/>
    <property type="molecule type" value="Genomic_DNA"/>
</dbReference>
<evidence type="ECO:0000313" key="6">
    <source>
        <dbReference type="Proteomes" id="UP001375743"/>
    </source>
</evidence>
<organism evidence="5 6">
    <name type="scientific">Benzoatithermus flavus</name>
    <dbReference type="NCBI Taxonomy" id="3108223"/>
    <lineage>
        <taxon>Bacteria</taxon>
        <taxon>Pseudomonadati</taxon>
        <taxon>Pseudomonadota</taxon>
        <taxon>Alphaproteobacteria</taxon>
        <taxon>Geminicoccales</taxon>
        <taxon>Geminicoccaceae</taxon>
        <taxon>Benzoatithermus</taxon>
    </lineage>
</organism>
<keyword evidence="4" id="KW-0865">Zymogen</keyword>
<comment type="PTM">
    <text evidence="4">Cleaved by autocatalysis into a large and a small subunit.</text>
</comment>
<sequence length="529" mass="56021">MRDFELPGRSTAYAQNGMAATSHPLATLVAVDVLRAGGNAVDAAIAAVAVLGVVEPHQTGIGGDCFALYAPASGGVVALNGSGRAPAAMTIERLASLGVTTIGNRSPHSVTVPGAVAGWAALLDAYGTRTLGELLQPAIRCAEDGFPVTPRVAWDWRRHAATLEYSQGGRDYYLPGGRPPEEGRIVRLPALARTLRRIADEGPRVFYEGELAARMVASLQTAGGLHTEADFAAAAAEFVTPVHTTYRGDVVVYECPPNGQGIVALLLLNILERFDPRQMAGDGALRLHLLAEATKLAFRDRDAALADPAQAEVPTMRLLDKAYARALAERIDPERAMTELPRPLLEPHPDTIYLTVVDRDLNAISFINSLYDGFGSGLVCSETGVLFHSRGRAFRLDPAHPNAIAPGKRPMHTIIPGLAFKGGELWCSFGVIGGDYQPVGHAHLITRLVDDGLDPQAALDAPRIMAYPCDLEAEAGIGRAARAGLIARGHRVVDTKAPLGGGQVILVDRRRGVLIGGSDPRKDGLALGF</sequence>
<dbReference type="EC" id="3.4.19.13" evidence="4"/>
<dbReference type="InterPro" id="IPR052896">
    <property type="entry name" value="GGT-like_enzyme"/>
</dbReference>
<dbReference type="Gene3D" id="3.60.20.40">
    <property type="match status" value="1"/>
</dbReference>
<gene>
    <name evidence="5" type="primary">ggt</name>
    <name evidence="5" type="ORF">U1T56_03210</name>
</gene>
<comment type="catalytic activity">
    <reaction evidence="1 4">
        <text>an S-substituted glutathione + H2O = an S-substituted L-cysteinylglycine + L-glutamate</text>
        <dbReference type="Rhea" id="RHEA:59468"/>
        <dbReference type="ChEBI" id="CHEBI:15377"/>
        <dbReference type="ChEBI" id="CHEBI:29985"/>
        <dbReference type="ChEBI" id="CHEBI:90779"/>
        <dbReference type="ChEBI" id="CHEBI:143103"/>
        <dbReference type="EC" id="3.4.19.13"/>
    </reaction>
</comment>
<comment type="pathway">
    <text evidence="4">Sulfur metabolism; glutathione metabolism.</text>
</comment>
<reference evidence="5 6" key="1">
    <citation type="submission" date="2024-01" db="EMBL/GenBank/DDBJ databases">
        <title>Multi-omics insights into the function and evolution of sodium benzoate biodegradation pathways in Benzoatithermus flavus gen. nov., sp. nov. from hot spring.</title>
        <authorList>
            <person name="Hu C.-J."/>
            <person name="Li W.-J."/>
        </authorList>
    </citation>
    <scope>NUCLEOTIDE SEQUENCE [LARGE SCALE GENOMIC DNA]</scope>
    <source>
        <strain evidence="5 6">SYSU G07066</strain>
    </source>
</reference>
<accession>A0ABU8XLS4</accession>
<dbReference type="InterPro" id="IPR029055">
    <property type="entry name" value="Ntn_hydrolases_N"/>
</dbReference>
<comment type="similarity">
    <text evidence="4">Belongs to the gamma-glutamyltransferase family.</text>
</comment>
<comment type="caution">
    <text evidence="5">The sequence shown here is derived from an EMBL/GenBank/DDBJ whole genome shotgun (WGS) entry which is preliminary data.</text>
</comment>
<dbReference type="SUPFAM" id="SSF56235">
    <property type="entry name" value="N-terminal nucleophile aminohydrolases (Ntn hydrolases)"/>
    <property type="match status" value="1"/>
</dbReference>
<evidence type="ECO:0000256" key="3">
    <source>
        <dbReference type="ARBA" id="ARBA00047417"/>
    </source>
</evidence>
<evidence type="ECO:0000256" key="2">
    <source>
        <dbReference type="ARBA" id="ARBA00001089"/>
    </source>
</evidence>
<proteinExistence type="inferred from homology"/>
<dbReference type="NCBIfam" id="TIGR00066">
    <property type="entry name" value="g_glut_trans"/>
    <property type="match status" value="1"/>
</dbReference>